<comment type="caution">
    <text evidence="2">The sequence shown here is derived from an EMBL/GenBank/DDBJ whole genome shotgun (WGS) entry which is preliminary data.</text>
</comment>
<sequence length="460" mass="50908">MPTTLPTSTAVGADPVLHDPSGPRRGYRDWTIAHGRPWDYFDTDPIDGTCTVVVLDGWWLVVKPMRGQESVRVSLTKAPAKWWASRIKHDLHRRVFDDVAAAHRALFDAGVIAVRVYEDQTVWVQAFTRVGRGYDSLSRISVLNWRVPPAADRMAPVREAYAISLPATAQQPHHDPVTAQAIRYQHQGYPELAAGDLVAVDGRLYEMSTDSDWREVTAADWARTYQRRTVETDEVAAVESWNIADSHHIEAAAKVYLTVGDHGWQVDFTSVDGHALDLVDEDARYDNDECGVRMRDEECDPSSHRMAVSEIYETLPIPSGAELVPLLGAAVLGIGNARRDHANADLLRLYSHALHTVDRELGDLVLRAVFGRQLAEPQAATRFSTASDGSWIVRLSAEAHAVIAALTAPSTAVNHEGVMYSDAAHAELAELFPIADFWAWVSEADVTDEDDVRYFADAGK</sequence>
<evidence type="ECO:0000313" key="3">
    <source>
        <dbReference type="Proteomes" id="UP000248714"/>
    </source>
</evidence>
<dbReference type="Proteomes" id="UP000248714">
    <property type="component" value="Unassembled WGS sequence"/>
</dbReference>
<accession>A0ABX9DZ39</accession>
<protein>
    <submittedName>
        <fullName evidence="2">Uncharacterized protein</fullName>
    </submittedName>
</protein>
<keyword evidence="3" id="KW-1185">Reference proteome</keyword>
<dbReference type="RefSeq" id="WP_112231917.1">
    <property type="nucleotide sequence ID" value="NZ_QLTT01000014.1"/>
</dbReference>
<organism evidence="2 3">
    <name type="scientific">Lentzea atacamensis</name>
    <dbReference type="NCBI Taxonomy" id="531938"/>
    <lineage>
        <taxon>Bacteria</taxon>
        <taxon>Bacillati</taxon>
        <taxon>Actinomycetota</taxon>
        <taxon>Actinomycetes</taxon>
        <taxon>Pseudonocardiales</taxon>
        <taxon>Pseudonocardiaceae</taxon>
        <taxon>Lentzea</taxon>
    </lineage>
</organism>
<feature type="region of interest" description="Disordered" evidence="1">
    <location>
        <begin position="1"/>
        <end position="22"/>
    </location>
</feature>
<reference evidence="2 3" key="1">
    <citation type="submission" date="2018-06" db="EMBL/GenBank/DDBJ databases">
        <title>Genomic Encyclopedia of Type Strains, Phase IV (KMG-IV): sequencing the most valuable type-strain genomes for metagenomic binning, comparative biology and taxonomic classification.</title>
        <authorList>
            <person name="Goeker M."/>
        </authorList>
    </citation>
    <scope>NUCLEOTIDE SEQUENCE [LARGE SCALE GENOMIC DNA]</scope>
    <source>
        <strain evidence="2 3">DSM 45479</strain>
    </source>
</reference>
<feature type="compositionally biased region" description="Polar residues" evidence="1">
    <location>
        <begin position="1"/>
        <end position="10"/>
    </location>
</feature>
<proteinExistence type="predicted"/>
<dbReference type="EMBL" id="QLTT01000014">
    <property type="protein sequence ID" value="RAS59477.1"/>
    <property type="molecule type" value="Genomic_DNA"/>
</dbReference>
<name>A0ABX9DZ39_9PSEU</name>
<evidence type="ECO:0000256" key="1">
    <source>
        <dbReference type="SAM" id="MobiDB-lite"/>
    </source>
</evidence>
<evidence type="ECO:0000313" key="2">
    <source>
        <dbReference type="EMBL" id="RAS59477.1"/>
    </source>
</evidence>
<gene>
    <name evidence="2" type="ORF">C8D87_11489</name>
</gene>